<dbReference type="PANTHER" id="PTHR35795">
    <property type="entry name" value="SLR1885 PROTEIN"/>
    <property type="match status" value="1"/>
</dbReference>
<accession>A0A139JQU7</accession>
<name>A0A139JQU7_9MOLU</name>
<sequence>MLINQIFEKVKKKFQKDINRLNHILGVYAQSIELASFYKIDIQKIKIASLFHDYTKNDSLEFHLSLINEKIIKKYKETPFVYHAFSAAVILQKQFFIKDKLILNAICNHVWGHKNMNLLDKILLVSDKTEINRTYPQVNYLRKLSFQNIDLTIYEILKLNLLYYSKKGFIVHSNFLETLNFFKKIKNKNIL</sequence>
<evidence type="ECO:0000256" key="3">
    <source>
        <dbReference type="ARBA" id="ARBA00022741"/>
    </source>
</evidence>
<organism evidence="8 10">
    <name type="scientific">Candidatus Phytoplasma oryzae</name>
    <dbReference type="NCBI Taxonomy" id="203274"/>
    <lineage>
        <taxon>Bacteria</taxon>
        <taxon>Bacillati</taxon>
        <taxon>Mycoplasmatota</taxon>
        <taxon>Mollicutes</taxon>
        <taxon>Acholeplasmatales</taxon>
        <taxon>Acholeplasmataceae</taxon>
        <taxon>Candidatus Phytoplasma</taxon>
        <taxon>16SrXI (Rice yellow dwarf group)</taxon>
    </lineage>
</organism>
<dbReference type="InterPro" id="IPR005249">
    <property type="entry name" value="YqeK"/>
</dbReference>
<dbReference type="AlphaFoldDB" id="A0A139JQU7"/>
<dbReference type="EMBL" id="JHUK01000002">
    <property type="protein sequence ID" value="RAM57873.1"/>
    <property type="molecule type" value="Genomic_DNA"/>
</dbReference>
<dbReference type="GO" id="GO:0000166">
    <property type="term" value="F:nucleotide binding"/>
    <property type="evidence" value="ECO:0007669"/>
    <property type="project" value="UniProtKB-KW"/>
</dbReference>
<keyword evidence="2" id="KW-0479">Metal-binding</keyword>
<keyword evidence="5" id="KW-0408">Iron</keyword>
<evidence type="ECO:0000256" key="1">
    <source>
        <dbReference type="ARBA" id="ARBA00012506"/>
    </source>
</evidence>
<comment type="catalytic activity">
    <reaction evidence="6">
        <text>P(1),P(4)-bis(5'-adenosyl) tetraphosphate + H2O = 2 ADP + 2 H(+)</text>
        <dbReference type="Rhea" id="RHEA:24252"/>
        <dbReference type="ChEBI" id="CHEBI:15377"/>
        <dbReference type="ChEBI" id="CHEBI:15378"/>
        <dbReference type="ChEBI" id="CHEBI:58141"/>
        <dbReference type="ChEBI" id="CHEBI:456216"/>
        <dbReference type="EC" id="3.6.1.41"/>
    </reaction>
</comment>
<protein>
    <recommendedName>
        <fullName evidence="1">bis(5'-nucleosyl)-tetraphosphatase (symmetrical)</fullName>
        <ecNumber evidence="1">3.6.1.41</ecNumber>
    </recommendedName>
</protein>
<dbReference type="PATRIC" id="fig|203274.3.peg.237"/>
<dbReference type="PANTHER" id="PTHR35795:SF1">
    <property type="entry name" value="BIS(5'-NUCLEOSYL)-TETRAPHOSPHATASE, SYMMETRICAL"/>
    <property type="match status" value="1"/>
</dbReference>
<dbReference type="Pfam" id="PF01966">
    <property type="entry name" value="HD"/>
    <property type="match status" value="1"/>
</dbReference>
<dbReference type="Proteomes" id="UP000070069">
    <property type="component" value="Unassembled WGS sequence"/>
</dbReference>
<comment type="caution">
    <text evidence="8">The sequence shown here is derived from an EMBL/GenBank/DDBJ whole genome shotgun (WGS) entry which is preliminary data.</text>
</comment>
<evidence type="ECO:0000313" key="11">
    <source>
        <dbReference type="Proteomes" id="UP000249343"/>
    </source>
</evidence>
<reference evidence="8 10" key="2">
    <citation type="submission" date="2016-02" db="EMBL/GenBank/DDBJ databases">
        <title>A draft genome sequence of Candidatus Phytoplasma oryzae strain Mbita1, the causative agent of Napier Grass stunt disease in Kenya.</title>
        <authorList>
            <person name="Fischer A."/>
            <person name="Santa-Cruz I."/>
            <person name="Wambua L."/>
            <person name="Olds C."/>
            <person name="Midega C."/>
            <person name="Dickinson M."/>
            <person name="Kawicha P."/>
            <person name="Khan Z."/>
            <person name="Masiga D."/>
            <person name="Jores J."/>
            <person name="Bernd S."/>
        </authorList>
    </citation>
    <scope>NUCLEOTIDE SEQUENCE [LARGE SCALE GENOMIC DNA]</scope>
    <source>
        <strain evidence="8">Mbita1</strain>
    </source>
</reference>
<evidence type="ECO:0000256" key="4">
    <source>
        <dbReference type="ARBA" id="ARBA00022801"/>
    </source>
</evidence>
<dbReference type="GO" id="GO:0046872">
    <property type="term" value="F:metal ion binding"/>
    <property type="evidence" value="ECO:0007669"/>
    <property type="project" value="UniProtKB-KW"/>
</dbReference>
<dbReference type="Gene3D" id="1.10.3210.10">
    <property type="entry name" value="Hypothetical protein af1432"/>
    <property type="match status" value="1"/>
</dbReference>
<dbReference type="RefSeq" id="WP_066540036.1">
    <property type="nucleotide sequence ID" value="NZ_JHUK01000002.1"/>
</dbReference>
<evidence type="ECO:0000259" key="7">
    <source>
        <dbReference type="Pfam" id="PF01966"/>
    </source>
</evidence>
<evidence type="ECO:0000256" key="5">
    <source>
        <dbReference type="ARBA" id="ARBA00023004"/>
    </source>
</evidence>
<dbReference type="EMBL" id="LTBM01000002">
    <property type="protein sequence ID" value="KXT29318.1"/>
    <property type="molecule type" value="Genomic_DNA"/>
</dbReference>
<keyword evidence="4" id="KW-0378">Hydrolase</keyword>
<evidence type="ECO:0000313" key="9">
    <source>
        <dbReference type="EMBL" id="RAM57873.1"/>
    </source>
</evidence>
<dbReference type="InterPro" id="IPR051094">
    <property type="entry name" value="Diverse_Catalytic_Enzymes"/>
</dbReference>
<gene>
    <name evidence="8" type="ORF">AXA84_0132</name>
    <name evidence="9" type="ORF">DH96_00955</name>
</gene>
<dbReference type="GO" id="GO:0008803">
    <property type="term" value="F:bis(5'-nucleosyl)-tetraphosphatase (symmetrical) activity"/>
    <property type="evidence" value="ECO:0007669"/>
    <property type="project" value="UniProtKB-EC"/>
</dbReference>
<dbReference type="Proteomes" id="UP000249343">
    <property type="component" value="Unassembled WGS sequence"/>
</dbReference>
<keyword evidence="11" id="KW-1185">Reference proteome</keyword>
<dbReference type="NCBIfam" id="TIGR00488">
    <property type="entry name" value="bis(5'-nucleosyl)-tetraphosphatase (symmetrical) YqeK"/>
    <property type="match status" value="1"/>
</dbReference>
<dbReference type="InterPro" id="IPR006674">
    <property type="entry name" value="HD_domain"/>
</dbReference>
<evidence type="ECO:0000256" key="2">
    <source>
        <dbReference type="ARBA" id="ARBA00022723"/>
    </source>
</evidence>
<feature type="domain" description="HD" evidence="7">
    <location>
        <begin position="20"/>
        <end position="130"/>
    </location>
</feature>
<evidence type="ECO:0000313" key="10">
    <source>
        <dbReference type="Proteomes" id="UP000070069"/>
    </source>
</evidence>
<reference evidence="9 11" key="1">
    <citation type="submission" date="2014-04" db="EMBL/GenBank/DDBJ databases">
        <title>Genome study of Napier grass stunt phytoplasma.</title>
        <authorList>
            <person name="Kawicha P."/>
            <person name="Dickinson M."/>
            <person name="Hodgetts J."/>
        </authorList>
    </citation>
    <scope>NUCLEOTIDE SEQUENCE [LARGE SCALE GENOMIC DNA]</scope>
    <source>
        <strain evidence="9 11">NGS-S10</strain>
    </source>
</reference>
<proteinExistence type="predicted"/>
<dbReference type="CDD" id="cd00077">
    <property type="entry name" value="HDc"/>
    <property type="match status" value="1"/>
</dbReference>
<dbReference type="InterPro" id="IPR003607">
    <property type="entry name" value="HD/PDEase_dom"/>
</dbReference>
<dbReference type="EC" id="3.6.1.41" evidence="1"/>
<evidence type="ECO:0000256" key="6">
    <source>
        <dbReference type="ARBA" id="ARBA00049417"/>
    </source>
</evidence>
<evidence type="ECO:0000313" key="8">
    <source>
        <dbReference type="EMBL" id="KXT29318.1"/>
    </source>
</evidence>
<dbReference type="OrthoDB" id="5295945at2"/>
<dbReference type="SUPFAM" id="SSF109604">
    <property type="entry name" value="HD-domain/PDEase-like"/>
    <property type="match status" value="1"/>
</dbReference>
<keyword evidence="3" id="KW-0547">Nucleotide-binding</keyword>